<dbReference type="InterPro" id="IPR003439">
    <property type="entry name" value="ABC_transporter-like_ATP-bd"/>
</dbReference>
<dbReference type="InterPro" id="IPR003593">
    <property type="entry name" value="AAA+_ATPase"/>
</dbReference>
<dbReference type="PANTHER" id="PTHR43335">
    <property type="entry name" value="ABC TRANSPORTER, ATP-BINDING PROTEIN"/>
    <property type="match status" value="1"/>
</dbReference>
<evidence type="ECO:0000256" key="2">
    <source>
        <dbReference type="ARBA" id="ARBA00022448"/>
    </source>
</evidence>
<dbReference type="PANTHER" id="PTHR43335:SF8">
    <property type="entry name" value="ABC TRANSPORTER, ATP-BINDING PROTEIN"/>
    <property type="match status" value="1"/>
</dbReference>
<sequence length="308" mass="34517">MANELIEMRQLTKTFKSQLAVDHVDLTIRKGDIFGLIGPNGAGKSTLLKMLAGFIHPTAGDIILFNHNAQANPGYYERMGILIEQVGVFPQYTGYKNLDLIALAYGFKNRKAEITNLLNMVDLSSASKTKVKDYSMGMKQRLGIAMALLGSPDVLILDEPTNGLDPQGIASIRQLILELNKAGLTIIISSHILEELSKVATQYAIINQGKIIETMSKDELLLKCEDRIEVEVDQAKVAVPILEEWLGIKRYKVISERVIHIYEQQIKSQQIVKALADENLFVHAIKNQSQSLEHYFLERIERIGEQDD</sequence>
<organism evidence="6 7">
    <name type="scientific">Amphibacillus marinus</name>
    <dbReference type="NCBI Taxonomy" id="872970"/>
    <lineage>
        <taxon>Bacteria</taxon>
        <taxon>Bacillati</taxon>
        <taxon>Bacillota</taxon>
        <taxon>Bacilli</taxon>
        <taxon>Bacillales</taxon>
        <taxon>Bacillaceae</taxon>
        <taxon>Amphibacillus</taxon>
    </lineage>
</organism>
<evidence type="ECO:0000313" key="6">
    <source>
        <dbReference type="EMBL" id="SEO86991.1"/>
    </source>
</evidence>
<dbReference type="GO" id="GO:0016887">
    <property type="term" value="F:ATP hydrolysis activity"/>
    <property type="evidence" value="ECO:0007669"/>
    <property type="project" value="InterPro"/>
</dbReference>
<evidence type="ECO:0000256" key="3">
    <source>
        <dbReference type="ARBA" id="ARBA00022741"/>
    </source>
</evidence>
<evidence type="ECO:0000256" key="4">
    <source>
        <dbReference type="ARBA" id="ARBA00022840"/>
    </source>
</evidence>
<keyword evidence="3" id="KW-0547">Nucleotide-binding</keyword>
<feature type="domain" description="ABC transporter" evidence="5">
    <location>
        <begin position="6"/>
        <end position="233"/>
    </location>
</feature>
<dbReference type="OrthoDB" id="9804819at2"/>
<accession>A0A1H8T7W0</accession>
<evidence type="ECO:0000313" key="7">
    <source>
        <dbReference type="Proteomes" id="UP000199300"/>
    </source>
</evidence>
<dbReference type="Gene3D" id="3.40.50.300">
    <property type="entry name" value="P-loop containing nucleotide triphosphate hydrolases"/>
    <property type="match status" value="1"/>
</dbReference>
<dbReference type="Proteomes" id="UP000199300">
    <property type="component" value="Unassembled WGS sequence"/>
</dbReference>
<dbReference type="RefSeq" id="WP_091500076.1">
    <property type="nucleotide sequence ID" value="NZ_FODJ01000015.1"/>
</dbReference>
<comment type="similarity">
    <text evidence="1">Belongs to the ABC transporter superfamily.</text>
</comment>
<keyword evidence="4 6" id="KW-0067">ATP-binding</keyword>
<dbReference type="PROSITE" id="PS50893">
    <property type="entry name" value="ABC_TRANSPORTER_2"/>
    <property type="match status" value="1"/>
</dbReference>
<evidence type="ECO:0000256" key="1">
    <source>
        <dbReference type="ARBA" id="ARBA00005417"/>
    </source>
</evidence>
<dbReference type="SUPFAM" id="SSF52540">
    <property type="entry name" value="P-loop containing nucleoside triphosphate hydrolases"/>
    <property type="match status" value="1"/>
</dbReference>
<dbReference type="GO" id="GO:0005524">
    <property type="term" value="F:ATP binding"/>
    <property type="evidence" value="ECO:0007669"/>
    <property type="project" value="UniProtKB-KW"/>
</dbReference>
<dbReference type="Pfam" id="PF00005">
    <property type="entry name" value="ABC_tran"/>
    <property type="match status" value="1"/>
</dbReference>
<protein>
    <submittedName>
        <fullName evidence="6">ABC-2 type transport system ATP-binding protein</fullName>
    </submittedName>
</protein>
<dbReference type="SMART" id="SM00382">
    <property type="entry name" value="AAA"/>
    <property type="match status" value="1"/>
</dbReference>
<reference evidence="6 7" key="1">
    <citation type="submission" date="2016-10" db="EMBL/GenBank/DDBJ databases">
        <authorList>
            <person name="de Groot N.N."/>
        </authorList>
    </citation>
    <scope>NUCLEOTIDE SEQUENCE [LARGE SCALE GENOMIC DNA]</scope>
    <source>
        <strain evidence="6 7">CGMCC 1.10434</strain>
    </source>
</reference>
<keyword evidence="2" id="KW-0813">Transport</keyword>
<evidence type="ECO:0000259" key="5">
    <source>
        <dbReference type="PROSITE" id="PS50893"/>
    </source>
</evidence>
<dbReference type="AlphaFoldDB" id="A0A1H8T7W0"/>
<proteinExistence type="inferred from homology"/>
<keyword evidence="7" id="KW-1185">Reference proteome</keyword>
<dbReference type="InterPro" id="IPR027417">
    <property type="entry name" value="P-loop_NTPase"/>
</dbReference>
<gene>
    <name evidence="6" type="ORF">SAMN04488134_11513</name>
</gene>
<dbReference type="STRING" id="872970.SAMN04488134_11513"/>
<name>A0A1H8T7W0_9BACI</name>
<dbReference type="EMBL" id="FODJ01000015">
    <property type="protein sequence ID" value="SEO86991.1"/>
    <property type="molecule type" value="Genomic_DNA"/>
</dbReference>